<dbReference type="InterPro" id="IPR036866">
    <property type="entry name" value="RibonucZ/Hydroxyglut_hydro"/>
</dbReference>
<dbReference type="InterPro" id="IPR001279">
    <property type="entry name" value="Metallo-B-lactamas"/>
</dbReference>
<geneLocation type="plasmid" evidence="3">
    <name>pdfi1</name>
</geneLocation>
<keyword evidence="2" id="KW-0378">Hydrolase</keyword>
<evidence type="ECO:0000313" key="2">
    <source>
        <dbReference type="EMBL" id="ASN82600.1"/>
    </source>
</evidence>
<dbReference type="Gene3D" id="3.60.15.10">
    <property type="entry name" value="Ribonuclease Z/Hydroxyacylglutathione hydrolase-like"/>
    <property type="match status" value="1"/>
</dbReference>
<keyword evidence="3" id="KW-1185">Reference proteome</keyword>
<dbReference type="Proteomes" id="UP000259030">
    <property type="component" value="Plasmid pDFI1"/>
</dbReference>
<dbReference type="EMBL" id="CP021082">
    <property type="protein sequence ID" value="ASN82600.1"/>
    <property type="molecule type" value="Genomic_DNA"/>
</dbReference>
<dbReference type="SMART" id="SM00849">
    <property type="entry name" value="Lactamase_B"/>
    <property type="match status" value="1"/>
</dbReference>
<dbReference type="Pfam" id="PF00753">
    <property type="entry name" value="Lactamase_B"/>
    <property type="match status" value="1"/>
</dbReference>
<feature type="domain" description="Metallo-beta-lactamase" evidence="1">
    <location>
        <begin position="17"/>
        <end position="201"/>
    </location>
</feature>
<name>A0A221T151_9DEIO</name>
<dbReference type="KEGG" id="dfc:DFI_15615"/>
<sequence>MLQITNDVTLLPLLGTMVNAYLIGDVLIDAGIRQSAGPLQRMLRGHHLSAHALTHAHPDHQGASHAVCTARQVPLWTSAAEAGAMEAGTLRRAMPRNAVVAAEDQVLTGPAHPVARHLREGDDVYGFEVLETPGHAPGHLCFWRERDRLLIAGDVLVNVRLPTPLTALGEPPRMFTADPERNRTSIRRLAALDPLTVLFGHGPPLRDPDLLHAFVARLPGS</sequence>
<dbReference type="PANTHER" id="PTHR42951">
    <property type="entry name" value="METALLO-BETA-LACTAMASE DOMAIN-CONTAINING"/>
    <property type="match status" value="1"/>
</dbReference>
<keyword evidence="2" id="KW-0614">Plasmid</keyword>
<organism evidence="2 3">
    <name type="scientific">Deinococcus ficus</name>
    <dbReference type="NCBI Taxonomy" id="317577"/>
    <lineage>
        <taxon>Bacteria</taxon>
        <taxon>Thermotogati</taxon>
        <taxon>Deinococcota</taxon>
        <taxon>Deinococci</taxon>
        <taxon>Deinococcales</taxon>
        <taxon>Deinococcaceae</taxon>
        <taxon>Deinococcus</taxon>
    </lineage>
</organism>
<evidence type="ECO:0000313" key="3">
    <source>
        <dbReference type="Proteomes" id="UP000259030"/>
    </source>
</evidence>
<dbReference type="InterPro" id="IPR050855">
    <property type="entry name" value="NDM-1-like"/>
</dbReference>
<dbReference type="PANTHER" id="PTHR42951:SF17">
    <property type="entry name" value="METALLO-BETA-LACTAMASE DOMAIN-CONTAINING PROTEIN"/>
    <property type="match status" value="1"/>
</dbReference>
<dbReference type="CDD" id="cd07721">
    <property type="entry name" value="yflN-like_MBL-fold"/>
    <property type="match status" value="1"/>
</dbReference>
<dbReference type="RefSeq" id="WP_027464256.1">
    <property type="nucleotide sequence ID" value="NZ_CP021082.1"/>
</dbReference>
<dbReference type="GO" id="GO:0016787">
    <property type="term" value="F:hydrolase activity"/>
    <property type="evidence" value="ECO:0007669"/>
    <property type="project" value="UniProtKB-KW"/>
</dbReference>
<gene>
    <name evidence="2" type="ORF">DFI_15615</name>
</gene>
<dbReference type="AlphaFoldDB" id="A0A221T151"/>
<reference evidence="2 3" key="1">
    <citation type="submission" date="2017-05" db="EMBL/GenBank/DDBJ databases">
        <title>The complete genome sequence of Deinococcus ficus isolated from the rhizosphere of the Ficus religiosa L. in Taiwan.</title>
        <authorList>
            <person name="Wu K.-M."/>
            <person name="Liao T.-L."/>
            <person name="Liu Y.-M."/>
            <person name="Young C.-C."/>
            <person name="Tsai S.-F."/>
        </authorList>
    </citation>
    <scope>NUCLEOTIDE SEQUENCE [LARGE SCALE GENOMIC DNA]</scope>
    <source>
        <strain evidence="2 3">CC-FR2-10</strain>
        <plasmid evidence="3">pdfi1</plasmid>
    </source>
</reference>
<dbReference type="SUPFAM" id="SSF56281">
    <property type="entry name" value="Metallo-hydrolase/oxidoreductase"/>
    <property type="match status" value="1"/>
</dbReference>
<evidence type="ECO:0000259" key="1">
    <source>
        <dbReference type="SMART" id="SM00849"/>
    </source>
</evidence>
<dbReference type="STRING" id="317577.GCA_000419625_03100"/>
<accession>A0A221T151</accession>
<proteinExistence type="predicted"/>
<protein>
    <submittedName>
        <fullName evidence="2">MBL fold metallo-hydrolase</fullName>
    </submittedName>
</protein>